<feature type="domain" description="Protein kinase" evidence="5">
    <location>
        <begin position="36"/>
        <end position="300"/>
    </location>
</feature>
<dbReference type="PROSITE" id="PS50011">
    <property type="entry name" value="PROTEIN_KINASE_DOM"/>
    <property type="match status" value="1"/>
</dbReference>
<dbReference type="Gene3D" id="2.130.10.10">
    <property type="entry name" value="YVTN repeat-like/Quinoprotein amine dehydrogenase"/>
    <property type="match status" value="3"/>
</dbReference>
<dbReference type="CDD" id="cd00200">
    <property type="entry name" value="WD40"/>
    <property type="match status" value="1"/>
</dbReference>
<proteinExistence type="predicted"/>
<comment type="caution">
    <text evidence="6">The sequence shown here is derived from an EMBL/GenBank/DDBJ whole genome shotgun (WGS) entry which is preliminary data.</text>
</comment>
<dbReference type="Pfam" id="PF25173">
    <property type="entry name" value="Beta-prop_WDR3_1st"/>
    <property type="match status" value="1"/>
</dbReference>
<dbReference type="PANTHER" id="PTHR22847">
    <property type="entry name" value="WD40 REPEAT PROTEIN"/>
    <property type="match status" value="1"/>
</dbReference>
<dbReference type="CDD" id="cd14014">
    <property type="entry name" value="STKc_PknB_like"/>
    <property type="match status" value="1"/>
</dbReference>
<dbReference type="InterPro" id="IPR011009">
    <property type="entry name" value="Kinase-like_dom_sf"/>
</dbReference>
<dbReference type="AlphaFoldDB" id="A0A0F5YE76"/>
<accession>A0A0F5YE76</accession>
<name>A0A0F5YE76_9CYAN</name>
<dbReference type="RefSeq" id="WP_046279485.1">
    <property type="nucleotide sequence ID" value="NZ_LATL02000126.1"/>
</dbReference>
<dbReference type="InterPro" id="IPR015943">
    <property type="entry name" value="WD40/YVTN_repeat-like_dom_sf"/>
</dbReference>
<keyword evidence="6" id="KW-0723">Serine/threonine-protein kinase</keyword>
<keyword evidence="6" id="KW-0808">Transferase</keyword>
<dbReference type="InterPro" id="IPR000719">
    <property type="entry name" value="Prot_kinase_dom"/>
</dbReference>
<dbReference type="GO" id="GO:0005524">
    <property type="term" value="F:ATP binding"/>
    <property type="evidence" value="ECO:0007669"/>
    <property type="project" value="UniProtKB-UniRule"/>
</dbReference>
<dbReference type="PANTHER" id="PTHR22847:SF637">
    <property type="entry name" value="WD REPEAT DOMAIN 5B"/>
    <property type="match status" value="1"/>
</dbReference>
<dbReference type="PROSITE" id="PS00107">
    <property type="entry name" value="PROTEIN_KINASE_ATP"/>
    <property type="match status" value="1"/>
</dbReference>
<keyword evidence="1 3" id="KW-0853">WD repeat</keyword>
<keyword evidence="2" id="KW-0677">Repeat</keyword>
<keyword evidence="6" id="KW-0418">Kinase</keyword>
<feature type="repeat" description="WD" evidence="3">
    <location>
        <begin position="410"/>
        <end position="451"/>
    </location>
</feature>
<reference evidence="6 7" key="1">
    <citation type="submission" date="2015-06" db="EMBL/GenBank/DDBJ databases">
        <title>Draft genome assembly of filamentous brackish cyanobacterium Limnoraphis robusta strain CS-951.</title>
        <authorList>
            <person name="Willis A."/>
            <person name="Parks M."/>
            <person name="Burford M.A."/>
        </authorList>
    </citation>
    <scope>NUCLEOTIDE SEQUENCE [LARGE SCALE GENOMIC DNA]</scope>
    <source>
        <strain evidence="6 7">CS-951</strain>
    </source>
</reference>
<sequence>MTCCLNPYCPKPDNPDGNRYCQTCGTELIPILRSHYRVIKLLGEGGFGRTYLAEDIDKLNEYCVVKQFTANVQGTGALNKATQLFEQEARQLQQLGKHPQIPTLYAYFEEGKQLFLVQEYIEGETLSQLVEKREVWKESQVKQLLENLLPVLKFVHEQKVIHRDIKPDNIIQRRGDECFVLIDFGVAKQLSTTVFQTKMGTRIGSDGYASIEQMQDGEAYPASDLFSLGVTCFYLLTQVHPYDLFLEEGYGWTRNWEQHLKQSISQELKQIVTKLLQKDVQQRYQSVSDILTALRSHSTKSSQIPQSSQTVTSPISWKNATCIKTLTGHSNHVRSVAFSPDGRMLASGSEDNTIKLWDVETRATIATLKGHLHWVNSVAFSPDGRILASGSEDKTIKLWNVKTHREIATLKGHSDWVRSVAFSPDGLILATGSKDKTIRLWNVKTQTEITTLKGDSDSFWSVAFSPDGRMLASGSSDKTVKLWGIANPRVITTLKGHSNWIRFVAFSPDGLILASGSKDKTIRLWNVKTQTEITTLKGDSDAFWSVAFSPDGRTLASGSSDKTVKLWDVKTQTEIATLKGHSDWVRSVAFSPDGRTLASGSSDKTIKLWRPG</sequence>
<gene>
    <name evidence="6" type="ORF">WN50_15595</name>
</gene>
<evidence type="ECO:0000313" key="6">
    <source>
        <dbReference type="EMBL" id="KKD37199.1"/>
    </source>
</evidence>
<dbReference type="Gene3D" id="1.10.510.10">
    <property type="entry name" value="Transferase(Phosphotransferase) domain 1"/>
    <property type="match status" value="1"/>
</dbReference>
<dbReference type="OrthoDB" id="494465at2"/>
<dbReference type="PRINTS" id="PR00320">
    <property type="entry name" value="GPROTEINBRPT"/>
</dbReference>
<evidence type="ECO:0000256" key="3">
    <source>
        <dbReference type="PROSITE-ProRule" id="PRU00221"/>
    </source>
</evidence>
<dbReference type="InterPro" id="IPR019775">
    <property type="entry name" value="WD40_repeat_CS"/>
</dbReference>
<feature type="repeat" description="WD" evidence="3">
    <location>
        <begin position="494"/>
        <end position="535"/>
    </location>
</feature>
<dbReference type="Pfam" id="PF00069">
    <property type="entry name" value="Pkinase"/>
    <property type="match status" value="1"/>
</dbReference>
<dbReference type="SUPFAM" id="SSF56112">
    <property type="entry name" value="Protein kinase-like (PK-like)"/>
    <property type="match status" value="1"/>
</dbReference>
<feature type="binding site" evidence="4">
    <location>
        <position position="66"/>
    </location>
    <ligand>
        <name>ATP</name>
        <dbReference type="ChEBI" id="CHEBI:30616"/>
    </ligand>
</feature>
<dbReference type="SMART" id="SM00320">
    <property type="entry name" value="WD40"/>
    <property type="match status" value="7"/>
</dbReference>
<dbReference type="NCBIfam" id="NF045510">
    <property type="entry name" value="4Cys_prefix_kin"/>
    <property type="match status" value="1"/>
</dbReference>
<dbReference type="GO" id="GO:0004674">
    <property type="term" value="F:protein serine/threonine kinase activity"/>
    <property type="evidence" value="ECO:0007669"/>
    <property type="project" value="UniProtKB-KW"/>
</dbReference>
<evidence type="ECO:0000313" key="7">
    <source>
        <dbReference type="Proteomes" id="UP000033607"/>
    </source>
</evidence>
<dbReference type="InterPro" id="IPR017441">
    <property type="entry name" value="Protein_kinase_ATP_BS"/>
</dbReference>
<dbReference type="SMART" id="SM00220">
    <property type="entry name" value="S_TKc"/>
    <property type="match status" value="1"/>
</dbReference>
<dbReference type="InterPro" id="IPR020472">
    <property type="entry name" value="WD40_PAC1"/>
</dbReference>
<dbReference type="SUPFAM" id="SSF50978">
    <property type="entry name" value="WD40 repeat-like"/>
    <property type="match status" value="1"/>
</dbReference>
<keyword evidence="4" id="KW-0547">Nucleotide-binding</keyword>
<evidence type="ECO:0000256" key="2">
    <source>
        <dbReference type="ARBA" id="ARBA00022737"/>
    </source>
</evidence>
<organism evidence="6 7">
    <name type="scientific">Limnoraphis robusta CS-951</name>
    <dbReference type="NCBI Taxonomy" id="1637645"/>
    <lineage>
        <taxon>Bacteria</taxon>
        <taxon>Bacillati</taxon>
        <taxon>Cyanobacteriota</taxon>
        <taxon>Cyanophyceae</taxon>
        <taxon>Oscillatoriophycideae</taxon>
        <taxon>Oscillatoriales</taxon>
        <taxon>Sirenicapillariaceae</taxon>
        <taxon>Limnoraphis</taxon>
    </lineage>
</organism>
<dbReference type="EMBL" id="LATL02000126">
    <property type="protein sequence ID" value="KKD37199.1"/>
    <property type="molecule type" value="Genomic_DNA"/>
</dbReference>
<dbReference type="InterPro" id="IPR001680">
    <property type="entry name" value="WD40_rpt"/>
</dbReference>
<dbReference type="InterPro" id="IPR036322">
    <property type="entry name" value="WD40_repeat_dom_sf"/>
</dbReference>
<feature type="repeat" description="WD" evidence="3">
    <location>
        <begin position="368"/>
        <end position="409"/>
    </location>
</feature>
<keyword evidence="4" id="KW-0067">ATP-binding</keyword>
<evidence type="ECO:0000256" key="4">
    <source>
        <dbReference type="PROSITE-ProRule" id="PRU10141"/>
    </source>
</evidence>
<protein>
    <submittedName>
        <fullName evidence="6">Serine/threonine protein kinase</fullName>
    </submittedName>
</protein>
<evidence type="ECO:0000256" key="1">
    <source>
        <dbReference type="ARBA" id="ARBA00022574"/>
    </source>
</evidence>
<feature type="repeat" description="WD" evidence="3">
    <location>
        <begin position="452"/>
        <end position="493"/>
    </location>
</feature>
<dbReference type="PATRIC" id="fig|1637645.4.peg.2557"/>
<dbReference type="PROSITE" id="PS00678">
    <property type="entry name" value="WD_REPEATS_1"/>
    <property type="match status" value="5"/>
</dbReference>
<feature type="repeat" description="WD" evidence="3">
    <location>
        <begin position="326"/>
        <end position="367"/>
    </location>
</feature>
<dbReference type="PROSITE" id="PS50082">
    <property type="entry name" value="WD_REPEATS_2"/>
    <property type="match status" value="7"/>
</dbReference>
<dbReference type="Pfam" id="PF00400">
    <property type="entry name" value="WD40"/>
    <property type="match status" value="3"/>
</dbReference>
<dbReference type="PROSITE" id="PS50294">
    <property type="entry name" value="WD_REPEATS_REGION"/>
    <property type="match status" value="7"/>
</dbReference>
<evidence type="ECO:0000259" key="5">
    <source>
        <dbReference type="PROSITE" id="PS50011"/>
    </source>
</evidence>
<dbReference type="Proteomes" id="UP000033607">
    <property type="component" value="Unassembled WGS sequence"/>
</dbReference>
<dbReference type="Gene3D" id="3.30.200.20">
    <property type="entry name" value="Phosphorylase Kinase, domain 1"/>
    <property type="match status" value="1"/>
</dbReference>
<feature type="repeat" description="WD" evidence="3">
    <location>
        <begin position="536"/>
        <end position="577"/>
    </location>
</feature>
<feature type="repeat" description="WD" evidence="3">
    <location>
        <begin position="578"/>
        <end position="612"/>
    </location>
</feature>